<dbReference type="EMBL" id="JACAZF010000009">
    <property type="protein sequence ID" value="KAF7295190.1"/>
    <property type="molecule type" value="Genomic_DNA"/>
</dbReference>
<feature type="site" description="Histone H3K4me3 binding" evidence="8">
    <location>
        <position position="235"/>
    </location>
</feature>
<evidence type="ECO:0000313" key="13">
    <source>
        <dbReference type="EMBL" id="KAF7295190.1"/>
    </source>
</evidence>
<comment type="caution">
    <text evidence="13">The sequence shown here is derived from an EMBL/GenBank/DDBJ whole genome shotgun (WGS) entry which is preliminary data.</text>
</comment>
<comment type="subcellular location">
    <subcellularLocation>
        <location evidence="1">Nucleus</location>
    </subcellularLocation>
</comment>
<name>A0A8H6S8Y7_9AGAR</name>
<dbReference type="GO" id="GO:0008270">
    <property type="term" value="F:zinc ion binding"/>
    <property type="evidence" value="ECO:0007669"/>
    <property type="project" value="UniProtKB-KW"/>
</dbReference>
<dbReference type="Proteomes" id="UP000636479">
    <property type="component" value="Unassembled WGS sequence"/>
</dbReference>
<dbReference type="InterPro" id="IPR019786">
    <property type="entry name" value="Zinc_finger_PHD-type_CS"/>
</dbReference>
<dbReference type="SMART" id="SM00249">
    <property type="entry name" value="PHD"/>
    <property type="match status" value="1"/>
</dbReference>
<protein>
    <submittedName>
        <fullName evidence="13">PHD-type domain-containing protein</fullName>
    </submittedName>
</protein>
<dbReference type="PANTHER" id="PTHR10333">
    <property type="entry name" value="INHIBITOR OF GROWTH PROTEIN"/>
    <property type="match status" value="1"/>
</dbReference>
<dbReference type="PANTHER" id="PTHR10333:SF42">
    <property type="entry name" value="INHIBITOR OF GROWTH PROTEIN 5"/>
    <property type="match status" value="1"/>
</dbReference>
<feature type="binding site" evidence="9">
    <location>
        <position position="267"/>
    </location>
    <ligand>
        <name>Zn(2+)</name>
        <dbReference type="ChEBI" id="CHEBI:29105"/>
        <label>2</label>
    </ligand>
</feature>
<dbReference type="SUPFAM" id="SSF57903">
    <property type="entry name" value="FYVE/PHD zinc finger"/>
    <property type="match status" value="1"/>
</dbReference>
<reference evidence="13" key="1">
    <citation type="submission" date="2020-05" db="EMBL/GenBank/DDBJ databases">
        <title>Mycena genomes resolve the evolution of fungal bioluminescence.</title>
        <authorList>
            <person name="Tsai I.J."/>
        </authorList>
    </citation>
    <scope>NUCLEOTIDE SEQUENCE</scope>
    <source>
        <strain evidence="13">171206Taipei</strain>
    </source>
</reference>
<feature type="compositionally biased region" description="Pro residues" evidence="11">
    <location>
        <begin position="206"/>
        <end position="217"/>
    </location>
</feature>
<evidence type="ECO:0000256" key="7">
    <source>
        <dbReference type="ARBA" id="ARBA00023242"/>
    </source>
</evidence>
<evidence type="ECO:0000256" key="8">
    <source>
        <dbReference type="PIRSR" id="PIRSR628651-50"/>
    </source>
</evidence>
<sequence>MGKRRRVEVSPEDTIVEDTTEQDLLDKENDIWLAFKDEHVEVFDLQSSLPRKYGLVRELAVQDEEQGETLLTSLMKYIELRRTEPSHTCRDGLAQIAQLAETWIHTREEKVNQTRAAFELVERCVRLIDHAITEQDHAIKLGTRPGTHFAPPLQPELVIPRWAKPPRVSLSPDLDEALGGTPQPLEPARKKGRKRGRKKAESFSPQPRPDPPYIPNPDPNEKRYCYCDQVSFGEMIACDDARCQREWFHLSCTSLKAPPEGRKKWFCDECMLRKKQRKG</sequence>
<feature type="binding site" evidence="9">
    <location>
        <position position="249"/>
    </location>
    <ligand>
        <name>Zn(2+)</name>
        <dbReference type="ChEBI" id="CHEBI:29105"/>
        <label>1</label>
    </ligand>
</feature>
<evidence type="ECO:0000256" key="1">
    <source>
        <dbReference type="ARBA" id="ARBA00004123"/>
    </source>
</evidence>
<evidence type="ECO:0000256" key="3">
    <source>
        <dbReference type="ARBA" id="ARBA00022723"/>
    </source>
</evidence>
<dbReference type="InterPro" id="IPR028651">
    <property type="entry name" value="ING_fam"/>
</dbReference>
<dbReference type="OrthoDB" id="5411773at2759"/>
<dbReference type="InterPro" id="IPR019787">
    <property type="entry name" value="Znf_PHD-finger"/>
</dbReference>
<evidence type="ECO:0000256" key="5">
    <source>
        <dbReference type="ARBA" id="ARBA00022833"/>
    </source>
</evidence>
<feature type="binding site" evidence="9">
    <location>
        <position position="225"/>
    </location>
    <ligand>
        <name>Zn(2+)</name>
        <dbReference type="ChEBI" id="CHEBI:29105"/>
        <label>1</label>
    </ligand>
</feature>
<dbReference type="Gene3D" id="3.30.40.10">
    <property type="entry name" value="Zinc/RING finger domain, C3HC4 (zinc finger)"/>
    <property type="match status" value="1"/>
</dbReference>
<dbReference type="GO" id="GO:0006325">
    <property type="term" value="P:chromatin organization"/>
    <property type="evidence" value="ECO:0007669"/>
    <property type="project" value="UniProtKB-KW"/>
</dbReference>
<feature type="binding site" evidence="9">
    <location>
        <position position="243"/>
    </location>
    <ligand>
        <name>Zn(2+)</name>
        <dbReference type="ChEBI" id="CHEBI:29105"/>
        <label>2</label>
    </ligand>
</feature>
<dbReference type="GO" id="GO:0006355">
    <property type="term" value="P:regulation of DNA-templated transcription"/>
    <property type="evidence" value="ECO:0007669"/>
    <property type="project" value="TreeGrafter"/>
</dbReference>
<evidence type="ECO:0000259" key="12">
    <source>
        <dbReference type="PROSITE" id="PS50016"/>
    </source>
</evidence>
<proteinExistence type="inferred from homology"/>
<evidence type="ECO:0000256" key="2">
    <source>
        <dbReference type="ARBA" id="ARBA00010210"/>
    </source>
</evidence>
<feature type="region of interest" description="Disordered" evidence="11">
    <location>
        <begin position="170"/>
        <end position="217"/>
    </location>
</feature>
<accession>A0A8H6S8Y7</accession>
<organism evidence="13 14">
    <name type="scientific">Mycena indigotica</name>
    <dbReference type="NCBI Taxonomy" id="2126181"/>
    <lineage>
        <taxon>Eukaryota</taxon>
        <taxon>Fungi</taxon>
        <taxon>Dikarya</taxon>
        <taxon>Basidiomycota</taxon>
        <taxon>Agaricomycotina</taxon>
        <taxon>Agaricomycetes</taxon>
        <taxon>Agaricomycetidae</taxon>
        <taxon>Agaricales</taxon>
        <taxon>Marasmiineae</taxon>
        <taxon>Mycenaceae</taxon>
        <taxon>Mycena</taxon>
    </lineage>
</organism>
<dbReference type="GeneID" id="59349675"/>
<dbReference type="CDD" id="cd15505">
    <property type="entry name" value="PHD_ING"/>
    <property type="match status" value="1"/>
</dbReference>
<dbReference type="GO" id="GO:0000785">
    <property type="term" value="C:chromatin"/>
    <property type="evidence" value="ECO:0007669"/>
    <property type="project" value="UniProtKB-ARBA"/>
</dbReference>
<keyword evidence="3 9" id="KW-0479">Metal-binding</keyword>
<dbReference type="RefSeq" id="XP_037216553.1">
    <property type="nucleotide sequence ID" value="XM_037367159.1"/>
</dbReference>
<evidence type="ECO:0000256" key="9">
    <source>
        <dbReference type="PIRSR" id="PIRSR628651-51"/>
    </source>
</evidence>
<feature type="binding site" evidence="9">
    <location>
        <position position="238"/>
    </location>
    <ligand>
        <name>Zn(2+)</name>
        <dbReference type="ChEBI" id="CHEBI:29105"/>
        <label>2</label>
    </ligand>
</feature>
<dbReference type="GO" id="GO:0005634">
    <property type="term" value="C:nucleus"/>
    <property type="evidence" value="ECO:0007669"/>
    <property type="project" value="UniProtKB-SubCell"/>
</dbReference>
<dbReference type="InterPro" id="IPR013083">
    <property type="entry name" value="Znf_RING/FYVE/PHD"/>
</dbReference>
<feature type="site" description="Histone H3K4me3 binding" evidence="8">
    <location>
        <position position="224"/>
    </location>
</feature>
<comment type="similarity">
    <text evidence="2">Belongs to the ING family.</text>
</comment>
<evidence type="ECO:0000256" key="10">
    <source>
        <dbReference type="PROSITE-ProRule" id="PRU00146"/>
    </source>
</evidence>
<feature type="domain" description="PHD-type" evidence="12">
    <location>
        <begin position="222"/>
        <end position="273"/>
    </location>
</feature>
<dbReference type="InterPro" id="IPR001965">
    <property type="entry name" value="Znf_PHD"/>
</dbReference>
<dbReference type="PROSITE" id="PS01359">
    <property type="entry name" value="ZF_PHD_1"/>
    <property type="match status" value="1"/>
</dbReference>
<evidence type="ECO:0000256" key="11">
    <source>
        <dbReference type="SAM" id="MobiDB-lite"/>
    </source>
</evidence>
<feature type="site" description="Histone H3K4me3 binding" evidence="8">
    <location>
        <position position="247"/>
    </location>
</feature>
<feature type="binding site" evidence="9">
    <location>
        <position position="270"/>
    </location>
    <ligand>
        <name>Zn(2+)</name>
        <dbReference type="ChEBI" id="CHEBI:29105"/>
        <label>2</label>
    </ligand>
</feature>
<keyword evidence="4 10" id="KW-0863">Zinc-finger</keyword>
<keyword evidence="5 9" id="KW-0862">Zinc</keyword>
<evidence type="ECO:0000313" key="14">
    <source>
        <dbReference type="Proteomes" id="UP000636479"/>
    </source>
</evidence>
<dbReference type="AlphaFoldDB" id="A0A8H6S8Y7"/>
<keyword evidence="7" id="KW-0539">Nucleus</keyword>
<feature type="binding site" evidence="9">
    <location>
        <position position="227"/>
    </location>
    <ligand>
        <name>Zn(2+)</name>
        <dbReference type="ChEBI" id="CHEBI:29105"/>
        <label>1</label>
    </ligand>
</feature>
<feature type="site" description="Histone H3K4me3 binding" evidence="8">
    <location>
        <position position="239"/>
    </location>
</feature>
<evidence type="ECO:0000256" key="4">
    <source>
        <dbReference type="ARBA" id="ARBA00022771"/>
    </source>
</evidence>
<evidence type="ECO:0000256" key="6">
    <source>
        <dbReference type="ARBA" id="ARBA00022853"/>
    </source>
</evidence>
<keyword evidence="14" id="KW-1185">Reference proteome</keyword>
<gene>
    <name evidence="13" type="ORF">MIND_01057800</name>
</gene>
<feature type="binding site" evidence="9">
    <location>
        <position position="252"/>
    </location>
    <ligand>
        <name>Zn(2+)</name>
        <dbReference type="ChEBI" id="CHEBI:29105"/>
        <label>1</label>
    </ligand>
</feature>
<dbReference type="InterPro" id="IPR011011">
    <property type="entry name" value="Znf_FYVE_PHD"/>
</dbReference>
<keyword evidence="6" id="KW-0156">Chromatin regulator</keyword>
<dbReference type="PROSITE" id="PS50016">
    <property type="entry name" value="ZF_PHD_2"/>
    <property type="match status" value="1"/>
</dbReference>